<feature type="domain" description="Helicase-associated" evidence="3">
    <location>
        <begin position="146"/>
        <end position="178"/>
    </location>
</feature>
<gene>
    <name evidence="4" type="ORF">THAOC_13335</name>
</gene>
<sequence>PSQSDRAKVTWLSKVTEPCRPLRPQTSHEAAWEWGTGKIFSEAHKDRALPTSASSRCPKTRAISGRAVPMPQGNPRDQNWNDMYRELKDFEAEHRHCNVPQSQGSLGRWVSKQRQARKKEGNLSGSASRNLTSSALTGALKAQLRQKPLGSWVQYQRKHYKKGNLSEERIKELEELGFEWQNRNNAGAVGGEEDSARERKRRSNTRVIDRRFGSSTSRFLGDAGTNSAMARSEATAAEPVTKASASDVISAASDDEEQTRPSGGADREVLNSDVHMSSSGDVVLDNSDGLTESTPAGDDGKAGERNAAGKHAPDNGASASMMPPLSNLADQTKLVRPDRGNRKPGSFLPDSVISSGQNGGDDETVCTTEDILDSQDEDGESNITNEHTAGGNGALKARIEELEAENHAKDEMMRALEAVNRAKDEKIKALEAFINVKDERMKTKDERMKALEAANHAKDERIKALQDEIAHFRRASQMPK</sequence>
<feature type="region of interest" description="Disordered" evidence="2">
    <location>
        <begin position="97"/>
        <end position="130"/>
    </location>
</feature>
<dbReference type="PANTHER" id="PTHR33418">
    <property type="entry name" value="HELICASE-ASSOCIATED"/>
    <property type="match status" value="1"/>
</dbReference>
<keyword evidence="5" id="KW-1185">Reference proteome</keyword>
<dbReference type="AlphaFoldDB" id="K0SLD6"/>
<dbReference type="Proteomes" id="UP000266841">
    <property type="component" value="Unassembled WGS sequence"/>
</dbReference>
<dbReference type="OrthoDB" id="10255522at2759"/>
<feature type="non-terminal residue" evidence="4">
    <location>
        <position position="1"/>
    </location>
</feature>
<organism evidence="4 5">
    <name type="scientific">Thalassiosira oceanica</name>
    <name type="common">Marine diatom</name>
    <dbReference type="NCBI Taxonomy" id="159749"/>
    <lineage>
        <taxon>Eukaryota</taxon>
        <taxon>Sar</taxon>
        <taxon>Stramenopiles</taxon>
        <taxon>Ochrophyta</taxon>
        <taxon>Bacillariophyta</taxon>
        <taxon>Coscinodiscophyceae</taxon>
        <taxon>Thalassiosirophycidae</taxon>
        <taxon>Thalassiosirales</taxon>
        <taxon>Thalassiosiraceae</taxon>
        <taxon>Thalassiosira</taxon>
    </lineage>
</organism>
<keyword evidence="1" id="KW-0175">Coiled coil</keyword>
<feature type="coiled-coil region" evidence="1">
    <location>
        <begin position="392"/>
        <end position="468"/>
    </location>
</feature>
<name>K0SLD6_THAOC</name>
<evidence type="ECO:0000313" key="5">
    <source>
        <dbReference type="Proteomes" id="UP000266841"/>
    </source>
</evidence>
<feature type="compositionally biased region" description="Polar residues" evidence="2">
    <location>
        <begin position="213"/>
        <end position="229"/>
    </location>
</feature>
<evidence type="ECO:0000256" key="1">
    <source>
        <dbReference type="SAM" id="Coils"/>
    </source>
</evidence>
<evidence type="ECO:0000313" key="4">
    <source>
        <dbReference type="EMBL" id="EJK65774.1"/>
    </source>
</evidence>
<evidence type="ECO:0000259" key="3">
    <source>
        <dbReference type="Pfam" id="PF03457"/>
    </source>
</evidence>
<dbReference type="Gene3D" id="1.20.5.170">
    <property type="match status" value="1"/>
</dbReference>
<comment type="caution">
    <text evidence="4">The sequence shown here is derived from an EMBL/GenBank/DDBJ whole genome shotgun (WGS) entry which is preliminary data.</text>
</comment>
<accession>K0SLD6</accession>
<proteinExistence type="predicted"/>
<feature type="region of interest" description="Disordered" evidence="2">
    <location>
        <begin position="46"/>
        <end position="80"/>
    </location>
</feature>
<dbReference type="EMBL" id="AGNL01015486">
    <property type="protein sequence ID" value="EJK65774.1"/>
    <property type="molecule type" value="Genomic_DNA"/>
</dbReference>
<feature type="compositionally biased region" description="Low complexity" evidence="2">
    <location>
        <begin position="243"/>
        <end position="252"/>
    </location>
</feature>
<feature type="domain" description="Helicase-associated" evidence="3">
    <location>
        <begin position="77"/>
        <end position="124"/>
    </location>
</feature>
<dbReference type="PANTHER" id="PTHR33418:SF1">
    <property type="entry name" value="HELICASE-ASSOCIATED DOMAIN-CONTAINING PROTEIN"/>
    <property type="match status" value="1"/>
</dbReference>
<reference evidence="4 5" key="1">
    <citation type="journal article" date="2012" name="Genome Biol.">
        <title>Genome and low-iron response of an oceanic diatom adapted to chronic iron limitation.</title>
        <authorList>
            <person name="Lommer M."/>
            <person name="Specht M."/>
            <person name="Roy A.S."/>
            <person name="Kraemer L."/>
            <person name="Andreson R."/>
            <person name="Gutowska M.A."/>
            <person name="Wolf J."/>
            <person name="Bergner S.V."/>
            <person name="Schilhabel M.B."/>
            <person name="Klostermeier U.C."/>
            <person name="Beiko R.G."/>
            <person name="Rosenstiel P."/>
            <person name="Hippler M."/>
            <person name="Laroche J."/>
        </authorList>
    </citation>
    <scope>NUCLEOTIDE SEQUENCE [LARGE SCALE GENOMIC DNA]</scope>
    <source>
        <strain evidence="4 5">CCMP1005</strain>
    </source>
</reference>
<evidence type="ECO:0000256" key="2">
    <source>
        <dbReference type="SAM" id="MobiDB-lite"/>
    </source>
</evidence>
<protein>
    <recommendedName>
        <fullName evidence="3">Helicase-associated domain-containing protein</fullName>
    </recommendedName>
</protein>
<feature type="region of interest" description="Disordered" evidence="2">
    <location>
        <begin position="185"/>
        <end position="365"/>
    </location>
</feature>
<dbReference type="Pfam" id="PF03457">
    <property type="entry name" value="HA"/>
    <property type="match status" value="2"/>
</dbReference>
<dbReference type="Gene3D" id="6.10.140.530">
    <property type="match status" value="2"/>
</dbReference>
<dbReference type="InterPro" id="IPR005114">
    <property type="entry name" value="Helicase_assoc"/>
</dbReference>